<sequence>MRHQFKRQLSPLALAKLFSESLCFHYVADTFRGGRLVDPVQVNSLSAVELLNSFGNQWKEVSVVEPFGSLDQFTESRGLKALVTEPLSPKPWLQLQRVCFKSGVLMPWNEAIISDLLVSTAAIARNMPNIRSIEIFNTKGEWHVENPSCLVRYNTEFAQPILSWQSDWMFSLEVIVEGLKGTPDQRPGFSFTNQTRRAWERTALAHTGRHGLKTVVREPREFLPISVQLADNFKLDAVHPLTRAIMSVYSDRMKLW</sequence>
<dbReference type="AlphaFoldDB" id="A0A9N9UAW2"/>
<gene>
    <name evidence="2" type="ORF">CBYS24578_00009471</name>
</gene>
<reference evidence="2 3" key="2">
    <citation type="submission" date="2021-10" db="EMBL/GenBank/DDBJ databases">
        <authorList>
            <person name="Piombo E."/>
        </authorList>
    </citation>
    <scope>NUCLEOTIDE SEQUENCE [LARGE SCALE GENOMIC DNA]</scope>
</reference>
<dbReference type="Pfam" id="PF20183">
    <property type="entry name" value="DUF6546"/>
    <property type="match status" value="1"/>
</dbReference>
<protein>
    <recommendedName>
        <fullName evidence="1">DUF6546 domain-containing protein</fullName>
    </recommendedName>
</protein>
<dbReference type="OrthoDB" id="5134584at2759"/>
<accession>A0A9N9UAW2</accession>
<keyword evidence="3" id="KW-1185">Reference proteome</keyword>
<name>A0A9N9UAW2_9HYPO</name>
<dbReference type="Proteomes" id="UP000754883">
    <property type="component" value="Unassembled WGS sequence"/>
</dbReference>
<evidence type="ECO:0000259" key="1">
    <source>
        <dbReference type="Pfam" id="PF20183"/>
    </source>
</evidence>
<dbReference type="EMBL" id="CABFNO020001328">
    <property type="protein sequence ID" value="CAG9981906.1"/>
    <property type="molecule type" value="Genomic_DNA"/>
</dbReference>
<reference evidence="3" key="1">
    <citation type="submission" date="2019-06" db="EMBL/GenBank/DDBJ databases">
        <authorList>
            <person name="Broberg M."/>
        </authorList>
    </citation>
    <scope>NUCLEOTIDE SEQUENCE [LARGE SCALE GENOMIC DNA]</scope>
</reference>
<evidence type="ECO:0000313" key="2">
    <source>
        <dbReference type="EMBL" id="CAG9981906.1"/>
    </source>
</evidence>
<feature type="domain" description="DUF6546" evidence="1">
    <location>
        <begin position="84"/>
        <end position="173"/>
    </location>
</feature>
<dbReference type="InterPro" id="IPR046676">
    <property type="entry name" value="DUF6546"/>
</dbReference>
<comment type="caution">
    <text evidence="2">The sequence shown here is derived from an EMBL/GenBank/DDBJ whole genome shotgun (WGS) entry which is preliminary data.</text>
</comment>
<evidence type="ECO:0000313" key="3">
    <source>
        <dbReference type="Proteomes" id="UP000754883"/>
    </source>
</evidence>
<organism evidence="2 3">
    <name type="scientific">Clonostachys byssicola</name>
    <dbReference type="NCBI Taxonomy" id="160290"/>
    <lineage>
        <taxon>Eukaryota</taxon>
        <taxon>Fungi</taxon>
        <taxon>Dikarya</taxon>
        <taxon>Ascomycota</taxon>
        <taxon>Pezizomycotina</taxon>
        <taxon>Sordariomycetes</taxon>
        <taxon>Hypocreomycetidae</taxon>
        <taxon>Hypocreales</taxon>
        <taxon>Bionectriaceae</taxon>
        <taxon>Clonostachys</taxon>
    </lineage>
</organism>
<proteinExistence type="predicted"/>